<dbReference type="Pfam" id="PF01370">
    <property type="entry name" value="Epimerase"/>
    <property type="match status" value="1"/>
</dbReference>
<evidence type="ECO:0000259" key="1">
    <source>
        <dbReference type="Pfam" id="PF01370"/>
    </source>
</evidence>
<dbReference type="EMBL" id="JANDXR010000010">
    <property type="protein sequence ID" value="MCP9501712.1"/>
    <property type="molecule type" value="Genomic_DNA"/>
</dbReference>
<comment type="caution">
    <text evidence="2">The sequence shown here is derived from an EMBL/GenBank/DDBJ whole genome shotgun (WGS) entry which is preliminary data.</text>
</comment>
<dbReference type="PANTHER" id="PTHR43245">
    <property type="entry name" value="BIFUNCTIONAL POLYMYXIN RESISTANCE PROTEIN ARNA"/>
    <property type="match status" value="1"/>
</dbReference>
<dbReference type="SUPFAM" id="SSF51735">
    <property type="entry name" value="NAD(P)-binding Rossmann-fold domains"/>
    <property type="match status" value="1"/>
</dbReference>
<feature type="domain" description="NAD-dependent epimerase/dehydratase" evidence="1">
    <location>
        <begin position="3"/>
        <end position="215"/>
    </location>
</feature>
<accession>A0AAW5I0F9</accession>
<evidence type="ECO:0000313" key="3">
    <source>
        <dbReference type="Proteomes" id="UP001206014"/>
    </source>
</evidence>
<proteinExistence type="predicted"/>
<reference evidence="2" key="1">
    <citation type="submission" date="2022-07" db="EMBL/GenBank/DDBJ databases">
        <title>Prevotella copri.</title>
        <authorList>
            <person name="Yang C."/>
        </authorList>
    </citation>
    <scope>NUCLEOTIDE SEQUENCE</scope>
    <source>
        <strain evidence="2">HF88</strain>
    </source>
</reference>
<protein>
    <submittedName>
        <fullName evidence="2">NAD(P)-dependent oxidoreductase</fullName>
    </submittedName>
</protein>
<dbReference type="RefSeq" id="WP_234564338.1">
    <property type="nucleotide sequence ID" value="NZ_JAJTTD010000010.1"/>
</dbReference>
<dbReference type="Gene3D" id="3.40.50.720">
    <property type="entry name" value="NAD(P)-binding Rossmann-like Domain"/>
    <property type="match status" value="1"/>
</dbReference>
<name>A0AAW5I0F9_9BACT</name>
<dbReference type="InterPro" id="IPR050177">
    <property type="entry name" value="Lipid_A_modif_metabolic_enz"/>
</dbReference>
<dbReference type="PANTHER" id="PTHR43245:SF13">
    <property type="entry name" value="UDP-D-APIOSE_UDP-D-XYLOSE SYNTHASE 2"/>
    <property type="match status" value="1"/>
</dbReference>
<dbReference type="InterPro" id="IPR001509">
    <property type="entry name" value="Epimerase_deHydtase"/>
</dbReference>
<gene>
    <name evidence="2" type="ORF">NND11_09135</name>
</gene>
<dbReference type="InterPro" id="IPR036291">
    <property type="entry name" value="NAD(P)-bd_dom_sf"/>
</dbReference>
<organism evidence="2 3">
    <name type="scientific">Segatella copri</name>
    <dbReference type="NCBI Taxonomy" id="165179"/>
    <lineage>
        <taxon>Bacteria</taxon>
        <taxon>Pseudomonadati</taxon>
        <taxon>Bacteroidota</taxon>
        <taxon>Bacteroidia</taxon>
        <taxon>Bacteroidales</taxon>
        <taxon>Prevotellaceae</taxon>
        <taxon>Segatella</taxon>
    </lineage>
</organism>
<dbReference type="Proteomes" id="UP001206014">
    <property type="component" value="Unassembled WGS sequence"/>
</dbReference>
<dbReference type="AlphaFoldDB" id="A0AAW5I0F9"/>
<sequence length="301" mass="34102">MRILITGATGFVGQNLMPMLVDKCPEAEILVLCRNVDKAHALFPNLSVLFKEAEDWNSVKAFNPQIVLHLASLSTSRNDTDIIQPLLQSNILYGIQLLDALKECKSLKLFVNTGSFAEYRFGTEAINDAYLYTATKSAFRVFVDYYSQLCQFKYINVIPYTIYGGKPTVKRLMDYILESMDSKESVDMTAGEQILDFTHVDDLCDFYVHVVENAEIISDIKNGESFHIGTGRGTTIRELTSMMEHVYGKKCNINWGGRPYRDRDTMQAVAPIAKNISMLGWKARISLKDGILKMKNQINYE</sequence>
<evidence type="ECO:0000313" key="2">
    <source>
        <dbReference type="EMBL" id="MCP9501712.1"/>
    </source>
</evidence>